<reference evidence="4" key="1">
    <citation type="submission" date="2022-01" db="EMBL/GenBank/DDBJ databases">
        <authorList>
            <person name="King R."/>
        </authorList>
    </citation>
    <scope>NUCLEOTIDE SEQUENCE</scope>
</reference>
<sequence>MAGISGHFQKAVVALPSINLLASIAFQLVLAFGFPPYGSLVEPTCGMLERILRHVGLVRLDHLAFIDRIILIGPDVVVLVTSIVVYTISSKLNPHNLLTDEMLPVSEPPHHNEESASSNDNTASQRRMAILTMFGKYICLMMMCLAGILRPSILSGFYYLSFLILATSWACNMQLGRFFAWYCRLLMVFLMGHIIALYLYQMEWIQELLPPDSPIPRYLGLTALLVTDCNEDPRLTHMNTLEWASFVNPIVLILLYYLLCFESDAIINAPLIRGRESLYRRTPPRRGVLQDSRGSGATLTEVSDDLKAPEDTINDVQAERIPLQEIKNGGHERHPRHRQEATGMLDVIINAGLTIAQLLAQSSYIATNVIMMTWSIAYHSWLTFVLLLWASIMWLMPNQRRAMLRSSPFLVLYAIFLLLAQYIYGMNLTEEELPQTIQGLNLKQIGFEKITHLPVKPLLIKTLFTLMFWITLKQYVIEKREARNQSAMADIAAPLQIGVGTATGLGDESQTRTSQLIKNIGEFCRGLLTKFWIWIVASVLFTFGIVGERMTIFRIVYMALALQRDIGLERYETTDLFFKLFIPTFFVIITVIQLYYFHEDFLAISDIKSRGTSSVRRARVSSASDGTQNITGHVDEKMSDGSPLPLPPPGKQTMNFKLRKG</sequence>
<feature type="transmembrane region" description="Helical" evidence="2">
    <location>
        <begin position="458"/>
        <end position="476"/>
    </location>
</feature>
<dbReference type="GO" id="GO:0008381">
    <property type="term" value="F:mechanosensitive monoatomic ion channel activity"/>
    <property type="evidence" value="ECO:0007669"/>
    <property type="project" value="InterPro"/>
</dbReference>
<dbReference type="Pfam" id="PF24871">
    <property type="entry name" value="Piezo_TM1-24"/>
    <property type="match status" value="2"/>
</dbReference>
<protein>
    <recommendedName>
        <fullName evidence="3">Piezo TM1-24 domain-containing protein</fullName>
    </recommendedName>
</protein>
<feature type="domain" description="Piezo TM1-24" evidence="3">
    <location>
        <begin position="563"/>
        <end position="602"/>
    </location>
</feature>
<proteinExistence type="predicted"/>
<feature type="transmembrane region" description="Helical" evidence="2">
    <location>
        <begin position="155"/>
        <end position="172"/>
    </location>
</feature>
<accession>A0A9P0DVP6</accession>
<feature type="transmembrane region" description="Helical" evidence="2">
    <location>
        <begin position="343"/>
        <end position="364"/>
    </location>
</feature>
<keyword evidence="2" id="KW-0812">Transmembrane</keyword>
<dbReference type="Proteomes" id="UP001152798">
    <property type="component" value="Chromosome 1"/>
</dbReference>
<keyword evidence="2" id="KW-0472">Membrane</keyword>
<dbReference type="PANTHER" id="PTHR47049">
    <property type="entry name" value="PIEZO-TYPE MECHANOSENSITIVE ION CHANNEL HOMOLOG"/>
    <property type="match status" value="1"/>
</dbReference>
<feature type="transmembrane region" description="Helical" evidence="2">
    <location>
        <begin position="12"/>
        <end position="34"/>
    </location>
</feature>
<evidence type="ECO:0000313" key="5">
    <source>
        <dbReference type="Proteomes" id="UP001152798"/>
    </source>
</evidence>
<feature type="transmembrane region" description="Helical" evidence="2">
    <location>
        <begin position="128"/>
        <end position="149"/>
    </location>
</feature>
<feature type="transmembrane region" description="Helical" evidence="2">
    <location>
        <begin position="69"/>
        <end position="88"/>
    </location>
</feature>
<feature type="transmembrane region" description="Helical" evidence="2">
    <location>
        <begin position="179"/>
        <end position="200"/>
    </location>
</feature>
<name>A0A9P0DVP6_NEZVI</name>
<feature type="transmembrane region" description="Helical" evidence="2">
    <location>
        <begin position="407"/>
        <end position="424"/>
    </location>
</feature>
<evidence type="ECO:0000259" key="3">
    <source>
        <dbReference type="Pfam" id="PF24871"/>
    </source>
</evidence>
<keyword evidence="2" id="KW-1133">Transmembrane helix</keyword>
<dbReference type="AlphaFoldDB" id="A0A9P0DVP6"/>
<feature type="region of interest" description="Disordered" evidence="1">
    <location>
        <begin position="618"/>
        <end position="661"/>
    </location>
</feature>
<keyword evidence="5" id="KW-1185">Reference proteome</keyword>
<dbReference type="PANTHER" id="PTHR47049:SF2">
    <property type="entry name" value="PIEZO-TYPE MECHANOSENSITIVE ION CHANNEL HOMOLOG"/>
    <property type="match status" value="1"/>
</dbReference>
<feature type="transmembrane region" description="Helical" evidence="2">
    <location>
        <begin position="576"/>
        <end position="597"/>
    </location>
</feature>
<dbReference type="EMBL" id="OV725077">
    <property type="protein sequence ID" value="CAH1388779.1"/>
    <property type="molecule type" value="Genomic_DNA"/>
</dbReference>
<feature type="transmembrane region" description="Helical" evidence="2">
    <location>
        <begin position="531"/>
        <end position="556"/>
    </location>
</feature>
<organism evidence="4 5">
    <name type="scientific">Nezara viridula</name>
    <name type="common">Southern green stink bug</name>
    <name type="synonym">Cimex viridulus</name>
    <dbReference type="NCBI Taxonomy" id="85310"/>
    <lineage>
        <taxon>Eukaryota</taxon>
        <taxon>Metazoa</taxon>
        <taxon>Ecdysozoa</taxon>
        <taxon>Arthropoda</taxon>
        <taxon>Hexapoda</taxon>
        <taxon>Insecta</taxon>
        <taxon>Pterygota</taxon>
        <taxon>Neoptera</taxon>
        <taxon>Paraneoptera</taxon>
        <taxon>Hemiptera</taxon>
        <taxon>Heteroptera</taxon>
        <taxon>Panheteroptera</taxon>
        <taxon>Pentatomomorpha</taxon>
        <taxon>Pentatomoidea</taxon>
        <taxon>Pentatomidae</taxon>
        <taxon>Pentatominae</taxon>
        <taxon>Nezara</taxon>
    </lineage>
</organism>
<feature type="transmembrane region" description="Helical" evidence="2">
    <location>
        <begin position="376"/>
        <end position="395"/>
    </location>
</feature>
<feature type="domain" description="Piezo TM1-24" evidence="3">
    <location>
        <begin position="1"/>
        <end position="562"/>
    </location>
</feature>
<dbReference type="InterPro" id="IPR027272">
    <property type="entry name" value="Piezo"/>
</dbReference>
<gene>
    <name evidence="4" type="ORF">NEZAVI_LOCUS317</name>
</gene>
<evidence type="ECO:0000313" key="4">
    <source>
        <dbReference type="EMBL" id="CAH1388779.1"/>
    </source>
</evidence>
<dbReference type="GO" id="GO:0016020">
    <property type="term" value="C:membrane"/>
    <property type="evidence" value="ECO:0007669"/>
    <property type="project" value="InterPro"/>
</dbReference>
<feature type="transmembrane region" description="Helical" evidence="2">
    <location>
        <begin position="243"/>
        <end position="261"/>
    </location>
</feature>
<evidence type="ECO:0000256" key="1">
    <source>
        <dbReference type="SAM" id="MobiDB-lite"/>
    </source>
</evidence>
<evidence type="ECO:0000256" key="2">
    <source>
        <dbReference type="SAM" id="Phobius"/>
    </source>
</evidence>
<dbReference type="InterPro" id="IPR056769">
    <property type="entry name" value="Piezo_TM1-24"/>
</dbReference>
<dbReference type="OrthoDB" id="303066at2759"/>